<dbReference type="PANTHER" id="PTHR21599">
    <property type="entry name" value="GLYCERATE KINASE"/>
    <property type="match status" value="1"/>
</dbReference>
<evidence type="ECO:0000256" key="4">
    <source>
        <dbReference type="PIRNR" id="PIRNR006078"/>
    </source>
</evidence>
<dbReference type="GO" id="GO:0031388">
    <property type="term" value="P:organic acid phosphorylation"/>
    <property type="evidence" value="ECO:0007669"/>
    <property type="project" value="UniProtKB-UniRule"/>
</dbReference>
<dbReference type="Proteomes" id="UP000256977">
    <property type="component" value="Unassembled WGS sequence"/>
</dbReference>
<dbReference type="EMBL" id="QRDZ01000035">
    <property type="protein sequence ID" value="RED57958.1"/>
    <property type="molecule type" value="Genomic_DNA"/>
</dbReference>
<accession>A0A3D9I854</accession>
<reference evidence="5 6" key="1">
    <citation type="submission" date="2018-07" db="EMBL/GenBank/DDBJ databases">
        <title>Genomic Encyclopedia of Type Strains, Phase III (KMG-III): the genomes of soil and plant-associated and newly described type strains.</title>
        <authorList>
            <person name="Whitman W."/>
        </authorList>
    </citation>
    <scope>NUCLEOTIDE SEQUENCE [LARGE SCALE GENOMIC DNA]</scope>
    <source>
        <strain evidence="5 6">CECT 7287</strain>
    </source>
</reference>
<name>A0A3D9I854_9BACL</name>
<dbReference type="NCBIfam" id="TIGR00045">
    <property type="entry name" value="glycerate kinase"/>
    <property type="match status" value="1"/>
</dbReference>
<dbReference type="AlphaFoldDB" id="A0A3D9I854"/>
<protein>
    <submittedName>
        <fullName evidence="5">Glycerate kinase</fullName>
    </submittedName>
</protein>
<keyword evidence="6" id="KW-1185">Reference proteome</keyword>
<dbReference type="Gene3D" id="3.40.50.10350">
    <property type="entry name" value="Glycerate kinase, domain 1"/>
    <property type="match status" value="1"/>
</dbReference>
<proteinExistence type="inferred from homology"/>
<comment type="caution">
    <text evidence="5">The sequence shown here is derived from an EMBL/GenBank/DDBJ whole genome shotgun (WGS) entry which is preliminary data.</text>
</comment>
<dbReference type="InterPro" id="IPR004381">
    <property type="entry name" value="Glycerate_kinase"/>
</dbReference>
<dbReference type="OrthoDB" id="9774290at2"/>
<evidence type="ECO:0000256" key="3">
    <source>
        <dbReference type="ARBA" id="ARBA00022777"/>
    </source>
</evidence>
<organism evidence="5 6">
    <name type="scientific">Cohnella phaseoli</name>
    <dbReference type="NCBI Taxonomy" id="456490"/>
    <lineage>
        <taxon>Bacteria</taxon>
        <taxon>Bacillati</taxon>
        <taxon>Bacillota</taxon>
        <taxon>Bacilli</taxon>
        <taxon>Bacillales</taxon>
        <taxon>Paenibacillaceae</taxon>
        <taxon>Cohnella</taxon>
    </lineage>
</organism>
<dbReference type="InterPro" id="IPR036129">
    <property type="entry name" value="Glycerate_kinase_sf"/>
</dbReference>
<keyword evidence="2 4" id="KW-0808">Transferase</keyword>
<dbReference type="Pfam" id="PF02595">
    <property type="entry name" value="Gly_kinase"/>
    <property type="match status" value="1"/>
</dbReference>
<dbReference type="Gene3D" id="3.90.1510.10">
    <property type="entry name" value="Glycerate kinase, domain 2"/>
    <property type="match status" value="1"/>
</dbReference>
<evidence type="ECO:0000256" key="2">
    <source>
        <dbReference type="ARBA" id="ARBA00022679"/>
    </source>
</evidence>
<keyword evidence="3 4" id="KW-0418">Kinase</keyword>
<dbReference type="InterPro" id="IPR018193">
    <property type="entry name" value="Glyc_kinase_flavodox-like_fold"/>
</dbReference>
<dbReference type="PIRSF" id="PIRSF006078">
    <property type="entry name" value="GlxK"/>
    <property type="match status" value="1"/>
</dbReference>
<sequence length="382" mass="39286">MKVLLAPDSFKGSLSAVQAAEIMVRAVRDELPGAEAVALPMADGGEGTVDALVTAGGGEKRFVEATGPLGDQVRSYYGTIGGTAVLEAANLFGLPMVLEADRDPLRTTSAGLGDAMRAALDAGYAEFVVGLGGSATNDGGIGMLRVLGATFLDRSGKPLLGFGADLAEIATVDFSGLDPRLLSARITVACDVRNPLLGESGASAVYGPQKGASPELCRRLDAAMAAYADKVEAGRAPLRDVPGAGAAGGLGFAFLALGAKLAPGAEVLEAHLGLREKIRDADWVVTGEGRSDGQTMYGKLPLHVARLAREEGTKAVLLSGSLGAESEKLAPNFAGCFSIVEGPSTLEECMRNAERGLYRSTRSLIRLISAASELAVRGPERD</sequence>
<dbReference type="SUPFAM" id="SSF110738">
    <property type="entry name" value="Glycerate kinase I"/>
    <property type="match status" value="1"/>
</dbReference>
<evidence type="ECO:0000313" key="5">
    <source>
        <dbReference type="EMBL" id="RED57958.1"/>
    </source>
</evidence>
<dbReference type="GO" id="GO:0008887">
    <property type="term" value="F:glycerate kinase activity"/>
    <property type="evidence" value="ECO:0007669"/>
    <property type="project" value="UniProtKB-UniRule"/>
</dbReference>
<comment type="similarity">
    <text evidence="1 4">Belongs to the glycerate kinase type-1 family.</text>
</comment>
<gene>
    <name evidence="5" type="ORF">DFP98_13555</name>
</gene>
<dbReference type="InterPro" id="IPR018197">
    <property type="entry name" value="Glycerate_kinase_RE-like"/>
</dbReference>
<dbReference type="PANTHER" id="PTHR21599:SF0">
    <property type="entry name" value="GLYCERATE KINASE"/>
    <property type="match status" value="1"/>
</dbReference>
<dbReference type="RefSeq" id="WP_116064655.1">
    <property type="nucleotide sequence ID" value="NZ_QRDZ01000035.1"/>
</dbReference>
<evidence type="ECO:0000313" key="6">
    <source>
        <dbReference type="Proteomes" id="UP000256977"/>
    </source>
</evidence>
<evidence type="ECO:0000256" key="1">
    <source>
        <dbReference type="ARBA" id="ARBA00006284"/>
    </source>
</evidence>